<dbReference type="EMBL" id="CAHIKZ030003065">
    <property type="protein sequence ID" value="CAE1295749.1"/>
    <property type="molecule type" value="Genomic_DNA"/>
</dbReference>
<keyword evidence="10" id="KW-0739">Sodium transport</keyword>
<evidence type="ECO:0000256" key="4">
    <source>
        <dbReference type="ARBA" id="ARBA00022475"/>
    </source>
</evidence>
<keyword evidence="9 12" id="KW-0472">Membrane</keyword>
<dbReference type="OrthoDB" id="10043921at2759"/>
<feature type="transmembrane region" description="Helical" evidence="12">
    <location>
        <begin position="12"/>
        <end position="33"/>
    </location>
</feature>
<dbReference type="Gene3D" id="1.20.1730.10">
    <property type="entry name" value="Sodium/glucose cotransporter"/>
    <property type="match status" value="1"/>
</dbReference>
<organism evidence="13 14">
    <name type="scientific">Acanthosepion pharaonis</name>
    <name type="common">Pharaoh cuttlefish</name>
    <name type="synonym">Sepia pharaonis</name>
    <dbReference type="NCBI Taxonomy" id="158019"/>
    <lineage>
        <taxon>Eukaryota</taxon>
        <taxon>Metazoa</taxon>
        <taxon>Spiralia</taxon>
        <taxon>Lophotrochozoa</taxon>
        <taxon>Mollusca</taxon>
        <taxon>Cephalopoda</taxon>
        <taxon>Coleoidea</taxon>
        <taxon>Decapodiformes</taxon>
        <taxon>Sepiida</taxon>
        <taxon>Sepiina</taxon>
        <taxon>Sepiidae</taxon>
        <taxon>Acanthosepion</taxon>
    </lineage>
</organism>
<dbReference type="Proteomes" id="UP000597762">
    <property type="component" value="Unassembled WGS sequence"/>
</dbReference>
<dbReference type="GO" id="GO:0015293">
    <property type="term" value="F:symporter activity"/>
    <property type="evidence" value="ECO:0007669"/>
    <property type="project" value="TreeGrafter"/>
</dbReference>
<evidence type="ECO:0000256" key="8">
    <source>
        <dbReference type="ARBA" id="ARBA00023065"/>
    </source>
</evidence>
<evidence type="ECO:0000256" key="5">
    <source>
        <dbReference type="ARBA" id="ARBA00022692"/>
    </source>
</evidence>
<dbReference type="PANTHER" id="PTHR42985:SF40">
    <property type="entry name" value="LD47995P-RELATED"/>
    <property type="match status" value="1"/>
</dbReference>
<evidence type="ECO:0000256" key="7">
    <source>
        <dbReference type="ARBA" id="ARBA00023053"/>
    </source>
</evidence>
<comment type="subcellular location">
    <subcellularLocation>
        <location evidence="1">Cell membrane</location>
        <topology evidence="1">Multi-pass membrane protein</topology>
    </subcellularLocation>
</comment>
<keyword evidence="3" id="KW-0813">Transport</keyword>
<comment type="similarity">
    <text evidence="2 11">Belongs to the sodium:solute symporter (SSF) (TC 2.A.21) family.</text>
</comment>
<dbReference type="InterPro" id="IPR001734">
    <property type="entry name" value="Na/solute_symporter"/>
</dbReference>
<gene>
    <name evidence="13" type="ORF">SPHA_51064</name>
</gene>
<dbReference type="PANTHER" id="PTHR42985">
    <property type="entry name" value="SODIUM-COUPLED MONOCARBOXYLATE TRANSPORTER"/>
    <property type="match status" value="1"/>
</dbReference>
<proteinExistence type="inferred from homology"/>
<keyword evidence="14" id="KW-1185">Reference proteome</keyword>
<evidence type="ECO:0000256" key="11">
    <source>
        <dbReference type="RuleBase" id="RU362091"/>
    </source>
</evidence>
<feature type="transmembrane region" description="Helical" evidence="12">
    <location>
        <begin position="93"/>
        <end position="118"/>
    </location>
</feature>
<feature type="transmembrane region" description="Helical" evidence="12">
    <location>
        <begin position="138"/>
        <end position="164"/>
    </location>
</feature>
<evidence type="ECO:0000256" key="10">
    <source>
        <dbReference type="ARBA" id="ARBA00023201"/>
    </source>
</evidence>
<keyword evidence="4" id="KW-1003">Cell membrane</keyword>
<evidence type="ECO:0000313" key="14">
    <source>
        <dbReference type="Proteomes" id="UP000597762"/>
    </source>
</evidence>
<evidence type="ECO:0000256" key="9">
    <source>
        <dbReference type="ARBA" id="ARBA00023136"/>
    </source>
</evidence>
<feature type="transmembrane region" description="Helical" evidence="12">
    <location>
        <begin position="53"/>
        <end position="72"/>
    </location>
</feature>
<dbReference type="GO" id="GO:0006814">
    <property type="term" value="P:sodium ion transport"/>
    <property type="evidence" value="ECO:0007669"/>
    <property type="project" value="UniProtKB-KW"/>
</dbReference>
<keyword evidence="6 12" id="KW-1133">Transmembrane helix</keyword>
<dbReference type="PROSITE" id="PS50283">
    <property type="entry name" value="NA_SOLUT_SYMP_3"/>
    <property type="match status" value="1"/>
</dbReference>
<dbReference type="GO" id="GO:0005886">
    <property type="term" value="C:plasma membrane"/>
    <property type="evidence" value="ECO:0007669"/>
    <property type="project" value="UniProtKB-SubCell"/>
</dbReference>
<sequence length="194" mass="21670">MYTAIGGFRAVIWTDVFQMIVILSSLIVMNIIGVQKGDRWPYFLFDPDPRILYSVWSTILGSTFTGIASFSFNQMIIQRFVSLPKKKHAIASIYAALPVALLMTTLLTITGLVIYANYANCAPDGDYSKLLLKFVIETLGVFQGMTGVFVSCIFCGALSANFYYLPSTANNIYSNLQSIYLSHFDHIYLSISVY</sequence>
<evidence type="ECO:0000256" key="3">
    <source>
        <dbReference type="ARBA" id="ARBA00022448"/>
    </source>
</evidence>
<evidence type="ECO:0000256" key="1">
    <source>
        <dbReference type="ARBA" id="ARBA00004651"/>
    </source>
</evidence>
<keyword evidence="8" id="KW-0406">Ion transport</keyword>
<dbReference type="AlphaFoldDB" id="A0A812DCA5"/>
<evidence type="ECO:0000256" key="2">
    <source>
        <dbReference type="ARBA" id="ARBA00006434"/>
    </source>
</evidence>
<evidence type="ECO:0000313" key="13">
    <source>
        <dbReference type="EMBL" id="CAE1295749.1"/>
    </source>
</evidence>
<evidence type="ECO:0000256" key="6">
    <source>
        <dbReference type="ARBA" id="ARBA00022989"/>
    </source>
</evidence>
<reference evidence="13" key="1">
    <citation type="submission" date="2021-01" db="EMBL/GenBank/DDBJ databases">
        <authorList>
            <person name="Li R."/>
            <person name="Bekaert M."/>
        </authorList>
    </citation>
    <scope>NUCLEOTIDE SEQUENCE</scope>
    <source>
        <strain evidence="13">Farmed</strain>
    </source>
</reference>
<dbReference type="Pfam" id="PF00474">
    <property type="entry name" value="SSF"/>
    <property type="match status" value="1"/>
</dbReference>
<keyword evidence="7" id="KW-0915">Sodium</keyword>
<evidence type="ECO:0000256" key="12">
    <source>
        <dbReference type="SAM" id="Phobius"/>
    </source>
</evidence>
<name>A0A812DCA5_ACAPH</name>
<dbReference type="InterPro" id="IPR051163">
    <property type="entry name" value="Sodium:Solute_Symporter_SSF"/>
</dbReference>
<keyword evidence="5 12" id="KW-0812">Transmembrane</keyword>
<dbReference type="InterPro" id="IPR038377">
    <property type="entry name" value="Na/Glc_symporter_sf"/>
</dbReference>
<accession>A0A812DCA5</accession>
<protein>
    <submittedName>
        <fullName evidence="13">SLC5A6</fullName>
    </submittedName>
</protein>
<comment type="caution">
    <text evidence="13">The sequence shown here is derived from an EMBL/GenBank/DDBJ whole genome shotgun (WGS) entry which is preliminary data.</text>
</comment>